<evidence type="ECO:0000256" key="2">
    <source>
        <dbReference type="ARBA" id="ARBA00004294"/>
    </source>
</evidence>
<evidence type="ECO:0000256" key="1">
    <source>
        <dbReference type="ARBA" id="ARBA00001974"/>
    </source>
</evidence>
<comment type="subcellular location">
    <subcellularLocation>
        <location evidence="2">Mitochondrion outer membrane</location>
    </subcellularLocation>
</comment>
<dbReference type="InterPro" id="IPR001433">
    <property type="entry name" value="OxRdtase_FAD/NAD-bd"/>
</dbReference>
<keyword evidence="3 10" id="KW-0285">Flavoprotein</keyword>
<dbReference type="PANTHER" id="PTHR19370:SF185">
    <property type="entry name" value="NADH-CYTOCHROME B5 REDUCTASE"/>
    <property type="match status" value="1"/>
</dbReference>
<reference evidence="12" key="1">
    <citation type="submission" date="2022-01" db="EMBL/GenBank/DDBJ databases">
        <authorList>
            <person name="King R."/>
        </authorList>
    </citation>
    <scope>NUCLEOTIDE SEQUENCE</scope>
</reference>
<feature type="binding site" evidence="10">
    <location>
        <position position="115"/>
    </location>
    <ligand>
        <name>FAD</name>
        <dbReference type="ChEBI" id="CHEBI:57692"/>
    </ligand>
</feature>
<comment type="cofactor">
    <cofactor evidence="1 10">
        <name>FAD</name>
        <dbReference type="ChEBI" id="CHEBI:57692"/>
    </cofactor>
</comment>
<dbReference type="PROSITE" id="PS51384">
    <property type="entry name" value="FAD_FR"/>
    <property type="match status" value="1"/>
</dbReference>
<dbReference type="InterPro" id="IPR008333">
    <property type="entry name" value="Cbr1-like_FAD-bd_dom"/>
</dbReference>
<feature type="binding site" evidence="10">
    <location>
        <position position="114"/>
    </location>
    <ligand>
        <name>FAD</name>
        <dbReference type="ChEBI" id="CHEBI:57692"/>
    </ligand>
</feature>
<feature type="binding site" evidence="10">
    <location>
        <position position="80"/>
    </location>
    <ligand>
        <name>FAD</name>
        <dbReference type="ChEBI" id="CHEBI:57692"/>
    </ligand>
</feature>
<evidence type="ECO:0000256" key="5">
    <source>
        <dbReference type="ARBA" id="ARBA00022787"/>
    </source>
</evidence>
<proteinExistence type="predicted"/>
<dbReference type="InterPro" id="IPR001834">
    <property type="entry name" value="CBR-like"/>
</dbReference>
<dbReference type="Pfam" id="PF00175">
    <property type="entry name" value="NAD_binding_1"/>
    <property type="match status" value="1"/>
</dbReference>
<keyword evidence="5" id="KW-1000">Mitochondrion outer membrane</keyword>
<dbReference type="SUPFAM" id="SSF52343">
    <property type="entry name" value="Ferredoxin reductase-like, C-terminal NADP-linked domain"/>
    <property type="match status" value="1"/>
</dbReference>
<keyword evidence="9" id="KW-0472">Membrane</keyword>
<evidence type="ECO:0000256" key="3">
    <source>
        <dbReference type="ARBA" id="ARBA00022630"/>
    </source>
</evidence>
<feature type="binding site" evidence="10">
    <location>
        <position position="102"/>
    </location>
    <ligand>
        <name>FAD</name>
        <dbReference type="ChEBI" id="CHEBI:57692"/>
    </ligand>
</feature>
<organism evidence="12 13">
    <name type="scientific">Diabrotica balteata</name>
    <name type="common">Banded cucumber beetle</name>
    <dbReference type="NCBI Taxonomy" id="107213"/>
    <lineage>
        <taxon>Eukaryota</taxon>
        <taxon>Metazoa</taxon>
        <taxon>Ecdysozoa</taxon>
        <taxon>Arthropoda</taxon>
        <taxon>Hexapoda</taxon>
        <taxon>Insecta</taxon>
        <taxon>Pterygota</taxon>
        <taxon>Neoptera</taxon>
        <taxon>Endopterygota</taxon>
        <taxon>Coleoptera</taxon>
        <taxon>Polyphaga</taxon>
        <taxon>Cucujiformia</taxon>
        <taxon>Chrysomeloidea</taxon>
        <taxon>Chrysomelidae</taxon>
        <taxon>Galerucinae</taxon>
        <taxon>Diabroticina</taxon>
        <taxon>Diabroticites</taxon>
        <taxon>Diabrotica</taxon>
    </lineage>
</organism>
<keyword evidence="5" id="KW-0496">Mitochondrion</keyword>
<dbReference type="FunFam" id="3.40.50.80:FF:000019">
    <property type="entry name" value="NADH-cytochrome b5 reductase"/>
    <property type="match status" value="1"/>
</dbReference>
<sequence length="287" mass="32561">MLCRKLRKISDLCRNYSSSVKRLLVDPKVKYNLTLYKKVNANHNVRIFTFKLPEDDMVLGHSCGQHCSFYANIGGETVSRTYTPTSICSTRGYAEFMIKIYFKNEDPKYPAGGKMSQHLESLKIGDVIKVSNPSGKVIYMGGGRLYITHKSGTAEVNTKKLGFIVGGIGITPVIQMLRTIIIDPEDHIYCTLIYASKTEADIICKEELNDMAKKMEGRLKIWHTLEEPPPDWRFGKGFVSKDMLRDHLFPPGPESLNLLSGPWPMLQALGKQLTDLGYSKQMYTRYF</sequence>
<feature type="domain" description="FAD-binding FR-type" evidence="11">
    <location>
        <begin position="28"/>
        <end position="140"/>
    </location>
</feature>
<dbReference type="PANTHER" id="PTHR19370">
    <property type="entry name" value="NADH-CYTOCHROME B5 REDUCTASE"/>
    <property type="match status" value="1"/>
</dbReference>
<dbReference type="AlphaFoldDB" id="A0A9N9SZT8"/>
<dbReference type="InterPro" id="IPR017938">
    <property type="entry name" value="Riboflavin_synthase-like_b-brl"/>
</dbReference>
<evidence type="ECO:0000256" key="6">
    <source>
        <dbReference type="ARBA" id="ARBA00022827"/>
    </source>
</evidence>
<evidence type="ECO:0000256" key="4">
    <source>
        <dbReference type="ARBA" id="ARBA00022692"/>
    </source>
</evidence>
<dbReference type="GO" id="GO:0005741">
    <property type="term" value="C:mitochondrial outer membrane"/>
    <property type="evidence" value="ECO:0007669"/>
    <property type="project" value="UniProtKB-SubCell"/>
</dbReference>
<dbReference type="OrthoDB" id="432685at2759"/>
<feature type="binding site" evidence="10">
    <location>
        <position position="99"/>
    </location>
    <ligand>
        <name>FAD</name>
        <dbReference type="ChEBI" id="CHEBI:57692"/>
    </ligand>
</feature>
<feature type="binding site" evidence="10">
    <location>
        <position position="116"/>
    </location>
    <ligand>
        <name>FAD</name>
        <dbReference type="ChEBI" id="CHEBI:57692"/>
    </ligand>
</feature>
<evidence type="ECO:0000256" key="9">
    <source>
        <dbReference type="ARBA" id="ARBA00023136"/>
    </source>
</evidence>
<dbReference type="GO" id="GO:0071949">
    <property type="term" value="F:FAD binding"/>
    <property type="evidence" value="ECO:0007669"/>
    <property type="project" value="TreeGrafter"/>
</dbReference>
<dbReference type="Proteomes" id="UP001153709">
    <property type="component" value="Chromosome 6"/>
</dbReference>
<keyword evidence="4" id="KW-0812">Transmembrane</keyword>
<feature type="binding site" evidence="10">
    <location>
        <position position="171"/>
    </location>
    <ligand>
        <name>FAD</name>
        <dbReference type="ChEBI" id="CHEBI:57692"/>
    </ligand>
</feature>
<keyword evidence="6 10" id="KW-0274">FAD</keyword>
<dbReference type="InterPro" id="IPR039261">
    <property type="entry name" value="FNR_nucleotide-bd"/>
</dbReference>
<dbReference type="SUPFAM" id="SSF63380">
    <property type="entry name" value="Riboflavin synthase domain-like"/>
    <property type="match status" value="1"/>
</dbReference>
<dbReference type="FunFam" id="2.40.30.10:FF:000021">
    <property type="entry name" value="NADH-cytochrome b5 reductase"/>
    <property type="match status" value="1"/>
</dbReference>
<dbReference type="Gene3D" id="3.40.50.80">
    <property type="entry name" value="Nucleotide-binding domain of ferredoxin-NADP reductase (FNR) module"/>
    <property type="match status" value="1"/>
</dbReference>
<evidence type="ECO:0000256" key="10">
    <source>
        <dbReference type="PIRSR" id="PIRSR601834-1"/>
    </source>
</evidence>
<evidence type="ECO:0000313" key="13">
    <source>
        <dbReference type="Proteomes" id="UP001153709"/>
    </source>
</evidence>
<name>A0A9N9SZT8_DIABA</name>
<keyword evidence="13" id="KW-1185">Reference proteome</keyword>
<dbReference type="EMBL" id="OU898281">
    <property type="protein sequence ID" value="CAG9835485.1"/>
    <property type="molecule type" value="Genomic_DNA"/>
</dbReference>
<keyword evidence="7" id="KW-1133">Transmembrane helix</keyword>
<dbReference type="GO" id="GO:0016491">
    <property type="term" value="F:oxidoreductase activity"/>
    <property type="evidence" value="ECO:0007669"/>
    <property type="project" value="UniProtKB-KW"/>
</dbReference>
<accession>A0A9N9SZT8</accession>
<evidence type="ECO:0000256" key="8">
    <source>
        <dbReference type="ARBA" id="ARBA00023002"/>
    </source>
</evidence>
<feature type="binding site" evidence="10">
    <location>
        <position position="82"/>
    </location>
    <ligand>
        <name>FAD</name>
        <dbReference type="ChEBI" id="CHEBI:57692"/>
    </ligand>
</feature>
<keyword evidence="8" id="KW-0560">Oxidoreductase</keyword>
<dbReference type="PRINTS" id="PR00406">
    <property type="entry name" value="CYTB5RDTASE"/>
</dbReference>
<evidence type="ECO:0000256" key="7">
    <source>
        <dbReference type="ARBA" id="ARBA00022989"/>
    </source>
</evidence>
<gene>
    <name evidence="12" type="ORF">DIABBA_LOCUS8674</name>
</gene>
<protein>
    <recommendedName>
        <fullName evidence="11">FAD-binding FR-type domain-containing protein</fullName>
    </recommendedName>
</protein>
<evidence type="ECO:0000313" key="12">
    <source>
        <dbReference type="EMBL" id="CAG9835485.1"/>
    </source>
</evidence>
<evidence type="ECO:0000259" key="11">
    <source>
        <dbReference type="PROSITE" id="PS51384"/>
    </source>
</evidence>
<dbReference type="Gene3D" id="2.40.30.10">
    <property type="entry name" value="Translation factors"/>
    <property type="match status" value="1"/>
</dbReference>
<dbReference type="Pfam" id="PF00970">
    <property type="entry name" value="FAD_binding_6"/>
    <property type="match status" value="1"/>
</dbReference>
<dbReference type="InterPro" id="IPR017927">
    <property type="entry name" value="FAD-bd_FR_type"/>
</dbReference>
<dbReference type="CDD" id="cd06183">
    <property type="entry name" value="cyt_b5_reduct_like"/>
    <property type="match status" value="1"/>
</dbReference>